<evidence type="ECO:0000313" key="2">
    <source>
        <dbReference type="Proteomes" id="UP001652445"/>
    </source>
</evidence>
<proteinExistence type="predicted"/>
<protein>
    <submittedName>
        <fullName evidence="1">Uncharacterized protein</fullName>
    </submittedName>
</protein>
<comment type="caution">
    <text evidence="1">The sequence shown here is derived from an EMBL/GenBank/DDBJ whole genome shotgun (WGS) entry which is preliminary data.</text>
</comment>
<keyword evidence="2" id="KW-1185">Reference proteome</keyword>
<dbReference type="Proteomes" id="UP001652445">
    <property type="component" value="Unassembled WGS sequence"/>
</dbReference>
<evidence type="ECO:0000313" key="1">
    <source>
        <dbReference type="EMBL" id="MCU6796824.1"/>
    </source>
</evidence>
<organism evidence="1 2">
    <name type="scientific">Paenibacillus baimaensis</name>
    <dbReference type="NCBI Taxonomy" id="2982185"/>
    <lineage>
        <taxon>Bacteria</taxon>
        <taxon>Bacillati</taxon>
        <taxon>Bacillota</taxon>
        <taxon>Bacilli</taxon>
        <taxon>Bacillales</taxon>
        <taxon>Paenibacillaceae</taxon>
        <taxon>Paenibacillus</taxon>
    </lineage>
</organism>
<reference evidence="1 2" key="1">
    <citation type="submission" date="2022-09" db="EMBL/GenBank/DDBJ databases">
        <authorList>
            <person name="Han X.L."/>
            <person name="Wang Q."/>
            <person name="Lu T."/>
        </authorList>
    </citation>
    <scope>NUCLEOTIDE SEQUENCE [LARGE SCALE GENOMIC DNA]</scope>
    <source>
        <strain evidence="1 2">WQ 127069</strain>
    </source>
</reference>
<dbReference type="RefSeq" id="WP_262687649.1">
    <property type="nucleotide sequence ID" value="NZ_JAOQIO010000110.1"/>
</dbReference>
<accession>A0ABT2UT25</accession>
<gene>
    <name evidence="1" type="ORF">OB236_32335</name>
</gene>
<dbReference type="EMBL" id="JAOQIO010000110">
    <property type="protein sequence ID" value="MCU6796824.1"/>
    <property type="molecule type" value="Genomic_DNA"/>
</dbReference>
<name>A0ABT2UT25_9BACL</name>
<sequence>MNLQLIITNLSRKRTVFHNEADFQHALSWEIRECYPDAKIRLEIKVHGANTKVYLDILVHYEERKYAIELKYKTRTLECFVEDEEFSLNNHGAQDVGRYDVLKDLQRLERMVTAGVVDQGYLVFLTNDSSYYSDPQHDKQTADKDFRIHEGSIVHGQLNWNEQTGIGTMKGREQSIILQFQYDLKWVSYSHIGDSSRGDFRYLLSTVEGVPRKREVSQSVPVQPIPIKSETEVVVSADIESNIPENWFRSFSLKGEIPLSQVDLRDKIVSYLLHVGYMTQINRELGTDKIDIWAVKGNESIAIEIRYKTSLLQTMYRGQYVHLKNQGAQDISRYDFVKDLSKVERVVLSRPNVKGYALLITNDQLYWQIPKKHNSVDAAFHVYDGNTVCGICSWKDVASSGTILGREEPIHFSGSYQLRWQPYLSLGSNKNECFQALLIEVCIKG</sequence>